<dbReference type="EMBL" id="HF935442">
    <property type="protein sequence ID" value="CCX30557.1"/>
    <property type="molecule type" value="Genomic_DNA"/>
</dbReference>
<keyword evidence="2" id="KW-1185">Reference proteome</keyword>
<proteinExistence type="predicted"/>
<organism evidence="1 2">
    <name type="scientific">Pyronema omphalodes (strain CBS 100304)</name>
    <name type="common">Pyronema confluens</name>
    <dbReference type="NCBI Taxonomy" id="1076935"/>
    <lineage>
        <taxon>Eukaryota</taxon>
        <taxon>Fungi</taxon>
        <taxon>Dikarya</taxon>
        <taxon>Ascomycota</taxon>
        <taxon>Pezizomycotina</taxon>
        <taxon>Pezizomycetes</taxon>
        <taxon>Pezizales</taxon>
        <taxon>Pyronemataceae</taxon>
        <taxon>Pyronema</taxon>
    </lineage>
</organism>
<sequence>MMIPFNGSQDIYHIQISPTGRVFFPQTQRDRELERTQGHQNTAAPVFHPAICFAQDSINMESIGSSLSDIPPSPMTQSVFLNTELLYAPIYESIENTFKCFKRQCKAYTTLYSTHQPWNSLRDQSARDREQQKFYTVRGVSDQLRRYFPSNDLLKQDLDKFLKDRRTVIEDGSIAFNDDIVTDDSAYLFSLVKSCSRIVDDGEDIFERLQESLIELNREQICEQKYSVVVRMYIKHNKDTIIERMIKEDLAESEKEATNYFQEVRLGRKSPHTENHIIKDFTHLLQLVGEEEAFHKAINNRPLECQLGAWDIYNTIRPPQIDPNYVDLFRKVFQQKASTVMKASAPSGSSWSWKDTEAIFEQEYFLTSLTFANLYEKVLAGARGELKADVIKFCESFYHDTKKYQDKIMELDKEKELLKTISAADKLLWKAGEATKNKDNKKQRAKYVESLKECQQFLKIAETLRIGTRGWPTETGKLIRDYKSETARNLVMRSRALYQLLIPVDLAEGVTNDPKLVKETVFKKSWRKRLQGWAKEFGARSKCDFCRTHGGCELCLWMGRVTKSE</sequence>
<dbReference type="OrthoDB" id="10335775at2759"/>
<evidence type="ECO:0000313" key="2">
    <source>
        <dbReference type="Proteomes" id="UP000018144"/>
    </source>
</evidence>
<accession>U4LG92</accession>
<reference evidence="1 2" key="1">
    <citation type="journal article" date="2013" name="PLoS Genet.">
        <title>The genome and development-dependent transcriptomes of Pyronema confluens: a window into fungal evolution.</title>
        <authorList>
            <person name="Traeger S."/>
            <person name="Altegoer F."/>
            <person name="Freitag M."/>
            <person name="Gabaldon T."/>
            <person name="Kempken F."/>
            <person name="Kumar A."/>
            <person name="Marcet-Houben M."/>
            <person name="Poggeler S."/>
            <person name="Stajich J.E."/>
            <person name="Nowrousian M."/>
        </authorList>
    </citation>
    <scope>NUCLEOTIDE SEQUENCE [LARGE SCALE GENOMIC DNA]</scope>
    <source>
        <strain evidence="2">CBS 100304</strain>
        <tissue evidence="1">Vegetative mycelium</tissue>
    </source>
</reference>
<dbReference type="Proteomes" id="UP000018144">
    <property type="component" value="Unassembled WGS sequence"/>
</dbReference>
<dbReference type="AlphaFoldDB" id="U4LG92"/>
<protein>
    <submittedName>
        <fullName evidence="1">Uncharacterized protein</fullName>
    </submittedName>
</protein>
<gene>
    <name evidence="1" type="ORF">PCON_08756</name>
</gene>
<evidence type="ECO:0000313" key="1">
    <source>
        <dbReference type="EMBL" id="CCX30557.1"/>
    </source>
</evidence>
<name>U4LG92_PYROM</name>